<dbReference type="KEGG" id="cap:CLDAP_37460"/>
<dbReference type="STRING" id="926550.CLDAP_37460"/>
<keyword evidence="2" id="KW-1185">Reference proteome</keyword>
<name>I0I948_CALAS</name>
<evidence type="ECO:0000313" key="1">
    <source>
        <dbReference type="EMBL" id="BAM01786.1"/>
    </source>
</evidence>
<dbReference type="AlphaFoldDB" id="I0I948"/>
<dbReference type="EMBL" id="AP012337">
    <property type="protein sequence ID" value="BAM01786.1"/>
    <property type="molecule type" value="Genomic_DNA"/>
</dbReference>
<dbReference type="HOGENOM" id="CLU_2970719_0_0_0"/>
<protein>
    <submittedName>
        <fullName evidence="1">Uncharacterized protein</fullName>
    </submittedName>
</protein>
<proteinExistence type="predicted"/>
<gene>
    <name evidence="1" type="ordered locus">CLDAP_37460</name>
</gene>
<sequence length="58" mass="6346">MRIDASPGVDRNPRRGSSSLIVSWFLPSNHQNTVRNDTCNMLTVLRYADCVALAAAIA</sequence>
<dbReference type="Proteomes" id="UP000007880">
    <property type="component" value="Chromosome"/>
</dbReference>
<accession>I0I948</accession>
<organism evidence="1 2">
    <name type="scientific">Caldilinea aerophila (strain DSM 14535 / JCM 11387 / NBRC 104270 / STL-6-O1)</name>
    <dbReference type="NCBI Taxonomy" id="926550"/>
    <lineage>
        <taxon>Bacteria</taxon>
        <taxon>Bacillati</taxon>
        <taxon>Chloroflexota</taxon>
        <taxon>Caldilineae</taxon>
        <taxon>Caldilineales</taxon>
        <taxon>Caldilineaceae</taxon>
        <taxon>Caldilinea</taxon>
    </lineage>
</organism>
<evidence type="ECO:0000313" key="2">
    <source>
        <dbReference type="Proteomes" id="UP000007880"/>
    </source>
</evidence>
<reference evidence="1 2" key="1">
    <citation type="submission" date="2012-02" db="EMBL/GenBank/DDBJ databases">
        <title>Complete genome sequence of Caldilinea aerophila DSM 14535 (= NBRC 102666).</title>
        <authorList>
            <person name="Oguchi A."/>
            <person name="Hosoyama A."/>
            <person name="Sekine M."/>
            <person name="Fukai R."/>
            <person name="Kato Y."/>
            <person name="Nakamura S."/>
            <person name="Hanada S."/>
            <person name="Yamazaki S."/>
            <person name="Fujita N."/>
        </authorList>
    </citation>
    <scope>NUCLEOTIDE SEQUENCE [LARGE SCALE GENOMIC DNA]</scope>
    <source>
        <strain evidence="2">DSM 14535 / JCM 11387 / NBRC 104270 / STL-6-O1</strain>
    </source>
</reference>